<reference evidence="1" key="1">
    <citation type="submission" date="2021-08" db="EMBL/GenBank/DDBJ databases">
        <title>The first chromosome-level gecko genome reveals the dynamic sex chromosomes of Neotropical dwarf geckos (Sphaerodactylidae: Sphaerodactylus).</title>
        <authorList>
            <person name="Pinto B.J."/>
            <person name="Keating S.E."/>
            <person name="Gamble T."/>
        </authorList>
    </citation>
    <scope>NUCLEOTIDE SEQUENCE</scope>
    <source>
        <strain evidence="1">TG3544</strain>
    </source>
</reference>
<evidence type="ECO:0000313" key="2">
    <source>
        <dbReference type="Proteomes" id="UP000827872"/>
    </source>
</evidence>
<keyword evidence="2" id="KW-1185">Reference proteome</keyword>
<dbReference type="Proteomes" id="UP000827872">
    <property type="component" value="Linkage Group LG01"/>
</dbReference>
<comment type="caution">
    <text evidence="1">The sequence shown here is derived from an EMBL/GenBank/DDBJ whole genome shotgun (WGS) entry which is preliminary data.</text>
</comment>
<accession>A0ACB8GD06</accession>
<gene>
    <name evidence="1" type="ORF">K3G42_031447</name>
</gene>
<dbReference type="EMBL" id="CM037614">
    <property type="protein sequence ID" value="KAH8017645.1"/>
    <property type="molecule type" value="Genomic_DNA"/>
</dbReference>
<protein>
    <submittedName>
        <fullName evidence="1">Uncharacterized protein</fullName>
    </submittedName>
</protein>
<name>A0ACB8GD06_9SAUR</name>
<organism evidence="1 2">
    <name type="scientific">Sphaerodactylus townsendi</name>
    <dbReference type="NCBI Taxonomy" id="933632"/>
    <lineage>
        <taxon>Eukaryota</taxon>
        <taxon>Metazoa</taxon>
        <taxon>Chordata</taxon>
        <taxon>Craniata</taxon>
        <taxon>Vertebrata</taxon>
        <taxon>Euteleostomi</taxon>
        <taxon>Lepidosauria</taxon>
        <taxon>Squamata</taxon>
        <taxon>Bifurcata</taxon>
        <taxon>Gekkota</taxon>
        <taxon>Sphaerodactylidae</taxon>
        <taxon>Sphaerodactylus</taxon>
    </lineage>
</organism>
<proteinExistence type="predicted"/>
<sequence length="116" mass="13400">MQVFLMGSLTGSHSLNFVEFNGILAEVDLKHKISYASVHFKKRHCSLVAVPEEIYRYSRSLEELLLDANQLRELPKFQLCQEREVQQLATVVHQSFPPLLHLYQQQLCQCQGQGRS</sequence>
<evidence type="ECO:0000313" key="1">
    <source>
        <dbReference type="EMBL" id="KAH8017645.1"/>
    </source>
</evidence>